<name>A0ACC0UJC6_9AGAM</name>
<keyword evidence="2" id="KW-1185">Reference proteome</keyword>
<dbReference type="EMBL" id="JAGFNK010000019">
    <property type="protein sequence ID" value="KAI9511656.1"/>
    <property type="molecule type" value="Genomic_DNA"/>
</dbReference>
<accession>A0ACC0UJC6</accession>
<evidence type="ECO:0000313" key="2">
    <source>
        <dbReference type="Proteomes" id="UP001207468"/>
    </source>
</evidence>
<sequence>MDVKTIRWELGGHLLTELRGKINLRTGPSERRASPKSLRPGCGCGLGRSWAQHHYRHHHGVSVSYQDMRSALLFLTLGWAAVERAICEIYMRSTTAPAGPAAAGRRGRELLRDALARTSNSPLRSCCGLQCYGRSRSCASRRSRCLALPRVSGGLGSSFPPSKPFKSKVSIAVRQPRPPASPGSPNVRWLESMTRAFWFDGMEYHQSLNWPGNTCSRVARMVVS</sequence>
<evidence type="ECO:0000313" key="1">
    <source>
        <dbReference type="EMBL" id="KAI9511656.1"/>
    </source>
</evidence>
<proteinExistence type="predicted"/>
<organism evidence="1 2">
    <name type="scientific">Russula earlei</name>
    <dbReference type="NCBI Taxonomy" id="71964"/>
    <lineage>
        <taxon>Eukaryota</taxon>
        <taxon>Fungi</taxon>
        <taxon>Dikarya</taxon>
        <taxon>Basidiomycota</taxon>
        <taxon>Agaricomycotina</taxon>
        <taxon>Agaricomycetes</taxon>
        <taxon>Russulales</taxon>
        <taxon>Russulaceae</taxon>
        <taxon>Russula</taxon>
    </lineage>
</organism>
<comment type="caution">
    <text evidence="1">The sequence shown here is derived from an EMBL/GenBank/DDBJ whole genome shotgun (WGS) entry which is preliminary data.</text>
</comment>
<reference evidence="1" key="1">
    <citation type="submission" date="2021-03" db="EMBL/GenBank/DDBJ databases">
        <title>Evolutionary priming and transition to the ectomycorrhizal habit in an iconic lineage of mushroom-forming fungi: is preadaptation a requirement?</title>
        <authorList>
            <consortium name="DOE Joint Genome Institute"/>
            <person name="Looney B.P."/>
            <person name="Miyauchi S."/>
            <person name="Morin E."/>
            <person name="Drula E."/>
            <person name="Courty P.E."/>
            <person name="Chicoki N."/>
            <person name="Fauchery L."/>
            <person name="Kohler A."/>
            <person name="Kuo A."/>
            <person name="LaButti K."/>
            <person name="Pangilinan J."/>
            <person name="Lipzen A."/>
            <person name="Riley R."/>
            <person name="Andreopoulos W."/>
            <person name="He G."/>
            <person name="Johnson J."/>
            <person name="Barry K.W."/>
            <person name="Grigoriev I.V."/>
            <person name="Nagy L."/>
            <person name="Hibbett D."/>
            <person name="Henrissat B."/>
            <person name="Matheny P.B."/>
            <person name="Labbe J."/>
            <person name="Martin A.F."/>
        </authorList>
    </citation>
    <scope>NUCLEOTIDE SEQUENCE</scope>
    <source>
        <strain evidence="1">BPL698</strain>
    </source>
</reference>
<dbReference type="Proteomes" id="UP001207468">
    <property type="component" value="Unassembled WGS sequence"/>
</dbReference>
<gene>
    <name evidence="1" type="ORF">F5148DRAFT_1169487</name>
</gene>
<protein>
    <submittedName>
        <fullName evidence="1">Uncharacterized protein</fullName>
    </submittedName>
</protein>